<keyword evidence="2" id="KW-1185">Reference proteome</keyword>
<protein>
    <submittedName>
        <fullName evidence="1">Uncharacterized protein</fullName>
    </submittedName>
</protein>
<evidence type="ECO:0000313" key="2">
    <source>
        <dbReference type="Proteomes" id="UP000356253"/>
    </source>
</evidence>
<dbReference type="EMBL" id="CABVMM010000003">
    <property type="protein sequence ID" value="VVU99584.1"/>
    <property type="molecule type" value="Genomic_DNA"/>
</dbReference>
<comment type="caution">
    <text evidence="1">The sequence shown here is derived from an EMBL/GenBank/DDBJ whole genome shotgun (WGS) entry which is preliminary data.</text>
</comment>
<reference evidence="1" key="1">
    <citation type="submission" date="2019-09" db="EMBL/GenBank/DDBJ databases">
        <authorList>
            <person name="Rodrigo-Torres L."/>
            <person name="Arahal R. D."/>
            <person name="Lucena T."/>
        </authorList>
    </citation>
    <scope>NUCLEOTIDE SEQUENCE</scope>
    <source>
        <strain evidence="1">ISS653</strain>
    </source>
</reference>
<evidence type="ECO:0000313" key="1">
    <source>
        <dbReference type="EMBL" id="VVU99584.1"/>
    </source>
</evidence>
<proteinExistence type="predicted"/>
<gene>
    <name evidence="1" type="ORF">FVB9532_00839</name>
</gene>
<organism evidence="1 2">
    <name type="scientific">Mesonia oceanica</name>
    <dbReference type="NCBI Taxonomy" id="2687242"/>
    <lineage>
        <taxon>Bacteria</taxon>
        <taxon>Pseudomonadati</taxon>
        <taxon>Bacteroidota</taxon>
        <taxon>Flavobacteriia</taxon>
        <taxon>Flavobacteriales</taxon>
        <taxon>Flavobacteriaceae</taxon>
        <taxon>Mesonia</taxon>
    </lineage>
</organism>
<accession>A0AC61Y878</accession>
<sequence>MSGILISQILIGVCLCILVYQDFKHRHIHIVVLIVLFLLSAYLGVKLNLGYKNLIYNVTFILINIVGLIIYYSIKSRKIYNPLNVTLGWGDVLFFFAISPIFSLKNFILFFILALILTLVFTRLTRDKYIPLAGYFSIYLFTLIFFKILTNNSFLIF</sequence>
<name>A0AC61Y878_9FLAO</name>
<dbReference type="Proteomes" id="UP000356253">
    <property type="component" value="Unassembled WGS sequence"/>
</dbReference>